<protein>
    <submittedName>
        <fullName evidence="1">Uncharacterized protein</fullName>
    </submittedName>
</protein>
<evidence type="ECO:0000313" key="2">
    <source>
        <dbReference type="Proteomes" id="UP001234297"/>
    </source>
</evidence>
<organism evidence="1 2">
    <name type="scientific">Persea americana</name>
    <name type="common">Avocado</name>
    <dbReference type="NCBI Taxonomy" id="3435"/>
    <lineage>
        <taxon>Eukaryota</taxon>
        <taxon>Viridiplantae</taxon>
        <taxon>Streptophyta</taxon>
        <taxon>Embryophyta</taxon>
        <taxon>Tracheophyta</taxon>
        <taxon>Spermatophyta</taxon>
        <taxon>Magnoliopsida</taxon>
        <taxon>Magnoliidae</taxon>
        <taxon>Laurales</taxon>
        <taxon>Lauraceae</taxon>
        <taxon>Persea</taxon>
    </lineage>
</organism>
<accession>A0ACC2MSD7</accession>
<sequence length="586" mass="64690">MTSKSPVGTMDDAFNGQILAEKLSKINKSEQSISTLSHWCIDHKENAKKVVETWDKFFTSSQRKQQVPLLYLANDIMQKGRRKENRFVNRFWKVLPRALKNVYENGDDEAKKAVTKLVDIWEERKVFGSHGKRLRDKIFGKDHPPLFENNRRSSQSSIKIVKKDAHSIRIKLAIGDMPEKIVSAFQSVYDEHLKEDAALSKCKEAAHHIGKVERDVNDASTHGNQQGLILANELQEQKAILGKCIKQLGSVEAKRATMVAKLKEAIQEQETKLELVRTQLQVAEAQVQQTISIEQRLSSGPASGPGTTTMISTTESATAAEPSPPPSQVIHTPQPPPLPATSFANSKTTTDEERKRTAAAIAAQLTASTSGAQILTTAMAYMAAKEAASTNCGLNISSFANSFPDHLTGKKCKIESPMPIPNISSGYFGPVQQQQQLGSLYFTPVQASGASMQFMSQTNQQQPPFAPSPTLPPMLQPAQQYVQSRVSAGAWAGVGAVHYGYGGNSQPPPLSNHTMGWVPQPQPEQQHSVPTGYYQSPTIGFYCQKHLVVSEISVLPEWLFKYNILETIGVILFINCLSFSDVFFRR</sequence>
<comment type="caution">
    <text evidence="1">The sequence shown here is derived from an EMBL/GenBank/DDBJ whole genome shotgun (WGS) entry which is preliminary data.</text>
</comment>
<reference evidence="1 2" key="1">
    <citation type="journal article" date="2022" name="Hortic Res">
        <title>A haplotype resolved chromosomal level avocado genome allows analysis of novel avocado genes.</title>
        <authorList>
            <person name="Nath O."/>
            <person name="Fletcher S.J."/>
            <person name="Hayward A."/>
            <person name="Shaw L.M."/>
            <person name="Masouleh A.K."/>
            <person name="Furtado A."/>
            <person name="Henry R.J."/>
            <person name="Mitter N."/>
        </authorList>
    </citation>
    <scope>NUCLEOTIDE SEQUENCE [LARGE SCALE GENOMIC DNA]</scope>
    <source>
        <strain evidence="2">cv. Hass</strain>
    </source>
</reference>
<proteinExistence type="predicted"/>
<gene>
    <name evidence="1" type="ORF">MRB53_001571</name>
</gene>
<dbReference type="Proteomes" id="UP001234297">
    <property type="component" value="Chromosome 1"/>
</dbReference>
<name>A0ACC2MSD7_PERAE</name>
<keyword evidence="2" id="KW-1185">Reference proteome</keyword>
<dbReference type="EMBL" id="CM056809">
    <property type="protein sequence ID" value="KAJ8648548.1"/>
    <property type="molecule type" value="Genomic_DNA"/>
</dbReference>
<evidence type="ECO:0000313" key="1">
    <source>
        <dbReference type="EMBL" id="KAJ8648548.1"/>
    </source>
</evidence>